<gene>
    <name evidence="1" type="ORF">KSX_55280</name>
</gene>
<organism evidence="1 2">
    <name type="scientific">Ktedonospora formicarum</name>
    <dbReference type="NCBI Taxonomy" id="2778364"/>
    <lineage>
        <taxon>Bacteria</taxon>
        <taxon>Bacillati</taxon>
        <taxon>Chloroflexota</taxon>
        <taxon>Ktedonobacteria</taxon>
        <taxon>Ktedonobacterales</taxon>
        <taxon>Ktedonobacteraceae</taxon>
        <taxon>Ktedonospora</taxon>
    </lineage>
</organism>
<name>A0A8J3MTP7_9CHLR</name>
<dbReference type="SUPFAM" id="SSF53187">
    <property type="entry name" value="Zn-dependent exopeptidases"/>
    <property type="match status" value="1"/>
</dbReference>
<dbReference type="Gene3D" id="3.40.630.10">
    <property type="entry name" value="Zn peptidases"/>
    <property type="match status" value="1"/>
</dbReference>
<protein>
    <recommendedName>
        <fullName evidence="3">Amidohydrolase</fullName>
    </recommendedName>
</protein>
<evidence type="ECO:0000313" key="2">
    <source>
        <dbReference type="Proteomes" id="UP000612362"/>
    </source>
</evidence>
<keyword evidence="2" id="KW-1185">Reference proteome</keyword>
<evidence type="ECO:0008006" key="3">
    <source>
        <dbReference type="Google" id="ProtNLM"/>
    </source>
</evidence>
<proteinExistence type="predicted"/>
<sequence>MTTKQQSRESTVLHNLNTIYPSIEEMYIDLHKHPELSMQEVQTSAKVASRLKDAGFEVTSGVGGTEVVGLLRNGPGPTIMLRGDMDALPLEEKTNLPYASTVKMKIARAT</sequence>
<comment type="caution">
    <text evidence="1">The sequence shown here is derived from an EMBL/GenBank/DDBJ whole genome shotgun (WGS) entry which is preliminary data.</text>
</comment>
<dbReference type="PANTHER" id="PTHR11014">
    <property type="entry name" value="PEPTIDASE M20 FAMILY MEMBER"/>
    <property type="match status" value="1"/>
</dbReference>
<dbReference type="EMBL" id="BNJF01000003">
    <property type="protein sequence ID" value="GHO47365.1"/>
    <property type="molecule type" value="Genomic_DNA"/>
</dbReference>
<dbReference type="PANTHER" id="PTHR11014:SF63">
    <property type="entry name" value="METALLOPEPTIDASE, PUTATIVE (AFU_ORTHOLOGUE AFUA_6G09600)-RELATED"/>
    <property type="match status" value="1"/>
</dbReference>
<accession>A0A8J3MTP7</accession>
<dbReference type="RefSeq" id="WP_220196672.1">
    <property type="nucleotide sequence ID" value="NZ_BNJF01000003.1"/>
</dbReference>
<dbReference type="AlphaFoldDB" id="A0A8J3MTP7"/>
<evidence type="ECO:0000313" key="1">
    <source>
        <dbReference type="EMBL" id="GHO47365.1"/>
    </source>
</evidence>
<reference evidence="1" key="1">
    <citation type="submission" date="2020-10" db="EMBL/GenBank/DDBJ databases">
        <title>Taxonomic study of unclassified bacteria belonging to the class Ktedonobacteria.</title>
        <authorList>
            <person name="Yabe S."/>
            <person name="Wang C.M."/>
            <person name="Zheng Y."/>
            <person name="Sakai Y."/>
            <person name="Cavaletti L."/>
            <person name="Monciardini P."/>
            <person name="Donadio S."/>
        </authorList>
    </citation>
    <scope>NUCLEOTIDE SEQUENCE</scope>
    <source>
        <strain evidence="1">SOSP1-1</strain>
    </source>
</reference>
<dbReference type="Proteomes" id="UP000612362">
    <property type="component" value="Unassembled WGS sequence"/>
</dbReference>
<dbReference type="GO" id="GO:0016787">
    <property type="term" value="F:hydrolase activity"/>
    <property type="evidence" value="ECO:0007669"/>
    <property type="project" value="InterPro"/>
</dbReference>
<dbReference type="InterPro" id="IPR017439">
    <property type="entry name" value="Amidohydrolase"/>
</dbReference>